<evidence type="ECO:0000256" key="6">
    <source>
        <dbReference type="SAM" id="SignalP"/>
    </source>
</evidence>
<dbReference type="EMBL" id="MCFG01000284">
    <property type="protein sequence ID" value="ORX76691.1"/>
    <property type="molecule type" value="Genomic_DNA"/>
</dbReference>
<comment type="cofactor">
    <cofactor evidence="1">
        <name>Co(2+)</name>
        <dbReference type="ChEBI" id="CHEBI:48828"/>
    </cofactor>
</comment>
<dbReference type="GO" id="GO:0046872">
    <property type="term" value="F:metal ion binding"/>
    <property type="evidence" value="ECO:0007669"/>
    <property type="project" value="UniProtKB-KW"/>
</dbReference>
<evidence type="ECO:0000256" key="5">
    <source>
        <dbReference type="ARBA" id="ARBA00023277"/>
    </source>
</evidence>
<dbReference type="Pfam" id="PF01476">
    <property type="entry name" value="LysM"/>
    <property type="match status" value="3"/>
</dbReference>
<accession>A0A1Y1WT30</accession>
<feature type="signal peptide" evidence="6">
    <location>
        <begin position="1"/>
        <end position="20"/>
    </location>
</feature>
<dbReference type="InterPro" id="IPR036779">
    <property type="entry name" value="LysM_dom_sf"/>
</dbReference>
<reference evidence="9 10" key="1">
    <citation type="submission" date="2016-08" db="EMBL/GenBank/DDBJ databases">
        <title>A Parts List for Fungal Cellulosomes Revealed by Comparative Genomics.</title>
        <authorList>
            <consortium name="DOE Joint Genome Institute"/>
            <person name="Haitjema C.H."/>
            <person name="Gilmore S.P."/>
            <person name="Henske J.K."/>
            <person name="Solomon K.V."/>
            <person name="De Groot R."/>
            <person name="Kuo A."/>
            <person name="Mondo S.J."/>
            <person name="Salamov A.A."/>
            <person name="Labutti K."/>
            <person name="Zhao Z."/>
            <person name="Chiniquy J."/>
            <person name="Barry K."/>
            <person name="Brewer H.M."/>
            <person name="Purvine S.O."/>
            <person name="Wright A.T."/>
            <person name="Boxma B."/>
            <person name="Van Alen T."/>
            <person name="Hackstein J.H."/>
            <person name="Baker S.E."/>
            <person name="Grigoriev I.V."/>
            <person name="O'Malley M.A."/>
        </authorList>
    </citation>
    <scope>NUCLEOTIDE SEQUENCE [LARGE SCALE GENOMIC DNA]</scope>
    <source>
        <strain evidence="9 10">S4</strain>
    </source>
</reference>
<keyword evidence="10" id="KW-1185">Reference proteome</keyword>
<dbReference type="PANTHER" id="PTHR46471:SF2">
    <property type="entry name" value="CHITIN DEACETYLASE-RELATED"/>
    <property type="match status" value="1"/>
</dbReference>
<keyword evidence="5" id="KW-0119">Carbohydrate metabolism</keyword>
<dbReference type="CDD" id="cd00118">
    <property type="entry name" value="LysM"/>
    <property type="match status" value="3"/>
</dbReference>
<keyword evidence="3 6" id="KW-0732">Signal</keyword>
<evidence type="ECO:0000256" key="4">
    <source>
        <dbReference type="ARBA" id="ARBA00022801"/>
    </source>
</evidence>
<dbReference type="Gene3D" id="3.10.350.10">
    <property type="entry name" value="LysM domain"/>
    <property type="match status" value="3"/>
</dbReference>
<feature type="domain" description="LysM" evidence="8">
    <location>
        <begin position="145"/>
        <end position="189"/>
    </location>
</feature>
<feature type="chain" id="PRO_5013073232" evidence="6">
    <location>
        <begin position="21"/>
        <end position="427"/>
    </location>
</feature>
<dbReference type="PROSITE" id="PS51677">
    <property type="entry name" value="NODB"/>
    <property type="match status" value="1"/>
</dbReference>
<dbReference type="Pfam" id="PF01522">
    <property type="entry name" value="Polysacc_deac_1"/>
    <property type="match status" value="1"/>
</dbReference>
<dbReference type="InterPro" id="IPR011330">
    <property type="entry name" value="Glyco_hydro/deAcase_b/a-brl"/>
</dbReference>
<gene>
    <name evidence="9" type="ORF">BCR32DRAFT_236331</name>
</gene>
<name>A0A1Y1WT30_9FUNG</name>
<dbReference type="PROSITE" id="PS51782">
    <property type="entry name" value="LYSM"/>
    <property type="match status" value="3"/>
</dbReference>
<evidence type="ECO:0000256" key="3">
    <source>
        <dbReference type="ARBA" id="ARBA00022729"/>
    </source>
</evidence>
<evidence type="ECO:0000256" key="1">
    <source>
        <dbReference type="ARBA" id="ARBA00001941"/>
    </source>
</evidence>
<feature type="domain" description="LysM" evidence="8">
    <location>
        <begin position="87"/>
        <end position="131"/>
    </location>
</feature>
<sequence length="427" mass="47361">MNSKSLSFIFILLSIYLTNALPLYKRSCSKSHKVVKGDTCHKIWTKYGLSESKLRSLNPGISCSSLKIGASVCVGSGSVSYNSSCSSHYTVANGDTCYKIWSKYGLSESKLRSLNPGISCSSLKKGDKVCVAGGSNNNSGSSCKSHYTVGKGDTCYKIWTKYGINEATLRNLNPGLSCSSIRPGQELCVKNSSTSNNGNKGSPSSSFTWYKECNTPNTFAITFDDGPYKYDNDLLDLLKKKGVKATFFINGDNVSDIRNSSIRSIIKRMYNEGHNVLSHTWSHKDLTKVSDTKFRSELKLLEDQIYDIIGKRPKAIRPPYGSNNSKVINNLKYFGYSYGILWHVDTEDWSNLGNVSKIHNFVKKGLETSKSPIILNHSFYKDISREKLLKAVEDEIDYLKGKGFKGVNMETCIGHSVYRSSGEGFPN</sequence>
<dbReference type="Gene3D" id="3.20.20.370">
    <property type="entry name" value="Glycoside hydrolase/deacetylase"/>
    <property type="match status" value="1"/>
</dbReference>
<protein>
    <submittedName>
        <fullName evidence="9">Glycoside hydrolase/deacetylase</fullName>
    </submittedName>
</protein>
<dbReference type="GO" id="GO:0016810">
    <property type="term" value="F:hydrolase activity, acting on carbon-nitrogen (but not peptide) bonds"/>
    <property type="evidence" value="ECO:0007669"/>
    <property type="project" value="InterPro"/>
</dbReference>
<dbReference type="InterPro" id="IPR002509">
    <property type="entry name" value="NODB_dom"/>
</dbReference>
<dbReference type="GO" id="GO:0005975">
    <property type="term" value="P:carbohydrate metabolic process"/>
    <property type="evidence" value="ECO:0007669"/>
    <property type="project" value="InterPro"/>
</dbReference>
<keyword evidence="2" id="KW-0479">Metal-binding</keyword>
<feature type="domain" description="NodB homology" evidence="7">
    <location>
        <begin position="217"/>
        <end position="407"/>
    </location>
</feature>
<dbReference type="Proteomes" id="UP000193944">
    <property type="component" value="Unassembled WGS sequence"/>
</dbReference>
<evidence type="ECO:0000259" key="8">
    <source>
        <dbReference type="PROSITE" id="PS51782"/>
    </source>
</evidence>
<comment type="caution">
    <text evidence="9">The sequence shown here is derived from an EMBL/GenBank/DDBJ whole genome shotgun (WGS) entry which is preliminary data.</text>
</comment>
<dbReference type="SUPFAM" id="SSF54106">
    <property type="entry name" value="LysM domain"/>
    <property type="match status" value="3"/>
</dbReference>
<dbReference type="OrthoDB" id="5547340at2759"/>
<proteinExistence type="predicted"/>
<keyword evidence="4 9" id="KW-0378">Hydrolase</keyword>
<dbReference type="AlphaFoldDB" id="A0A1Y1WT30"/>
<dbReference type="STRING" id="1754192.A0A1Y1WT30"/>
<evidence type="ECO:0000256" key="2">
    <source>
        <dbReference type="ARBA" id="ARBA00022723"/>
    </source>
</evidence>
<dbReference type="SUPFAM" id="SSF88713">
    <property type="entry name" value="Glycoside hydrolase/deacetylase"/>
    <property type="match status" value="1"/>
</dbReference>
<feature type="domain" description="LysM" evidence="8">
    <location>
        <begin position="30"/>
        <end position="74"/>
    </location>
</feature>
<reference evidence="9 10" key="2">
    <citation type="submission" date="2016-08" db="EMBL/GenBank/DDBJ databases">
        <title>Pervasive Adenine N6-methylation of Active Genes in Fungi.</title>
        <authorList>
            <consortium name="DOE Joint Genome Institute"/>
            <person name="Mondo S.J."/>
            <person name="Dannebaum R.O."/>
            <person name="Kuo R.C."/>
            <person name="Labutti K."/>
            <person name="Haridas S."/>
            <person name="Kuo A."/>
            <person name="Salamov A."/>
            <person name="Ahrendt S.R."/>
            <person name="Lipzen A."/>
            <person name="Sullivan W."/>
            <person name="Andreopoulos W.B."/>
            <person name="Clum A."/>
            <person name="Lindquist E."/>
            <person name="Daum C."/>
            <person name="Ramamoorthy G.K."/>
            <person name="Gryganskyi A."/>
            <person name="Culley D."/>
            <person name="Magnuson J.K."/>
            <person name="James T.Y."/>
            <person name="O'Malley M.A."/>
            <person name="Stajich J.E."/>
            <person name="Spatafora J.W."/>
            <person name="Visel A."/>
            <person name="Grigoriev I.V."/>
        </authorList>
    </citation>
    <scope>NUCLEOTIDE SEQUENCE [LARGE SCALE GENOMIC DNA]</scope>
    <source>
        <strain evidence="9 10">S4</strain>
    </source>
</reference>
<evidence type="ECO:0000259" key="7">
    <source>
        <dbReference type="PROSITE" id="PS51677"/>
    </source>
</evidence>
<dbReference type="SMART" id="SM00257">
    <property type="entry name" value="LysM"/>
    <property type="match status" value="3"/>
</dbReference>
<evidence type="ECO:0000313" key="10">
    <source>
        <dbReference type="Proteomes" id="UP000193944"/>
    </source>
</evidence>
<evidence type="ECO:0000313" key="9">
    <source>
        <dbReference type="EMBL" id="ORX76691.1"/>
    </source>
</evidence>
<dbReference type="PANTHER" id="PTHR46471">
    <property type="entry name" value="CHITIN DEACETYLASE"/>
    <property type="match status" value="1"/>
</dbReference>
<organism evidence="9 10">
    <name type="scientific">Anaeromyces robustus</name>
    <dbReference type="NCBI Taxonomy" id="1754192"/>
    <lineage>
        <taxon>Eukaryota</taxon>
        <taxon>Fungi</taxon>
        <taxon>Fungi incertae sedis</taxon>
        <taxon>Chytridiomycota</taxon>
        <taxon>Chytridiomycota incertae sedis</taxon>
        <taxon>Neocallimastigomycetes</taxon>
        <taxon>Neocallimastigales</taxon>
        <taxon>Neocallimastigaceae</taxon>
        <taxon>Anaeromyces</taxon>
    </lineage>
</organism>
<dbReference type="InterPro" id="IPR018392">
    <property type="entry name" value="LysM"/>
</dbReference>